<comment type="caution">
    <text evidence="3">The sequence shown here is derived from an EMBL/GenBank/DDBJ whole genome shotgun (WGS) entry which is preliminary data.</text>
</comment>
<keyword evidence="1" id="KW-0687">Ribonucleoprotein</keyword>
<feature type="region of interest" description="Disordered" evidence="2">
    <location>
        <begin position="1"/>
        <end position="58"/>
    </location>
</feature>
<proteinExistence type="inferred from homology"/>
<sequence>MARQKTNKTAKKRIRLSNPRGNRPAKIRYKQSCQGHLKTKRSTRSKRRQKSNAIITGANEKRMIKKVINL</sequence>
<feature type="compositionally biased region" description="Basic residues" evidence="2">
    <location>
        <begin position="1"/>
        <end position="15"/>
    </location>
</feature>
<dbReference type="Gene3D" id="4.10.410.60">
    <property type="match status" value="1"/>
</dbReference>
<gene>
    <name evidence="1" type="primary">rpmI</name>
    <name evidence="3" type="ORF">UR96_C0004G0007</name>
</gene>
<protein>
    <recommendedName>
        <fullName evidence="1">Large ribosomal subunit protein bL35</fullName>
    </recommendedName>
</protein>
<name>A0A0G0FZR5_9BACT</name>
<evidence type="ECO:0000313" key="3">
    <source>
        <dbReference type="EMBL" id="KKP92840.1"/>
    </source>
</evidence>
<reference evidence="3 4" key="1">
    <citation type="journal article" date="2015" name="Nature">
        <title>rRNA introns, odd ribosomes, and small enigmatic genomes across a large radiation of phyla.</title>
        <authorList>
            <person name="Brown C.T."/>
            <person name="Hug L.A."/>
            <person name="Thomas B.C."/>
            <person name="Sharon I."/>
            <person name="Castelle C.J."/>
            <person name="Singh A."/>
            <person name="Wilkins M.J."/>
            <person name="Williams K.H."/>
            <person name="Banfield J.F."/>
        </authorList>
    </citation>
    <scope>NUCLEOTIDE SEQUENCE [LARGE SCALE GENOMIC DNA]</scope>
</reference>
<dbReference type="GO" id="GO:0003735">
    <property type="term" value="F:structural constituent of ribosome"/>
    <property type="evidence" value="ECO:0007669"/>
    <property type="project" value="InterPro"/>
</dbReference>
<dbReference type="GO" id="GO:0006412">
    <property type="term" value="P:translation"/>
    <property type="evidence" value="ECO:0007669"/>
    <property type="project" value="UniProtKB-UniRule"/>
</dbReference>
<dbReference type="GO" id="GO:0005840">
    <property type="term" value="C:ribosome"/>
    <property type="evidence" value="ECO:0007669"/>
    <property type="project" value="UniProtKB-KW"/>
</dbReference>
<dbReference type="EMBL" id="LBRE01000004">
    <property type="protein sequence ID" value="KKP92840.1"/>
    <property type="molecule type" value="Genomic_DNA"/>
</dbReference>
<evidence type="ECO:0000256" key="2">
    <source>
        <dbReference type="SAM" id="MobiDB-lite"/>
    </source>
</evidence>
<dbReference type="GO" id="GO:1990904">
    <property type="term" value="C:ribonucleoprotein complex"/>
    <property type="evidence" value="ECO:0007669"/>
    <property type="project" value="UniProtKB-KW"/>
</dbReference>
<organism evidence="3 4">
    <name type="scientific">candidate division WS6 bacterium GW2011_GWC1_36_11</name>
    <dbReference type="NCBI Taxonomy" id="1619090"/>
    <lineage>
        <taxon>Bacteria</taxon>
        <taxon>Candidatus Dojkabacteria</taxon>
    </lineage>
</organism>
<comment type="similarity">
    <text evidence="1">Belongs to the bacterial ribosomal protein bL35 family.</text>
</comment>
<dbReference type="InterPro" id="IPR001706">
    <property type="entry name" value="Ribosomal_bL35"/>
</dbReference>
<dbReference type="Proteomes" id="UP000034140">
    <property type="component" value="Unassembled WGS sequence"/>
</dbReference>
<dbReference type="InterPro" id="IPR037229">
    <property type="entry name" value="Ribosomal_bL35_sf"/>
</dbReference>
<dbReference type="AlphaFoldDB" id="A0A0G0FZR5"/>
<accession>A0A0G0FZR5</accession>
<dbReference type="HAMAP" id="MF_00514">
    <property type="entry name" value="Ribosomal_bL35"/>
    <property type="match status" value="1"/>
</dbReference>
<evidence type="ECO:0000256" key="1">
    <source>
        <dbReference type="HAMAP-Rule" id="MF_00514"/>
    </source>
</evidence>
<keyword evidence="1" id="KW-0689">Ribosomal protein</keyword>
<evidence type="ECO:0000313" key="4">
    <source>
        <dbReference type="Proteomes" id="UP000034140"/>
    </source>
</evidence>
<feature type="compositionally biased region" description="Basic residues" evidence="2">
    <location>
        <begin position="37"/>
        <end position="50"/>
    </location>
</feature>
<dbReference type="SUPFAM" id="SSF143034">
    <property type="entry name" value="L35p-like"/>
    <property type="match status" value="1"/>
</dbReference>